<evidence type="ECO:0000256" key="3">
    <source>
        <dbReference type="ARBA" id="ARBA00022692"/>
    </source>
</evidence>
<dbReference type="EMBL" id="GIBP01004738">
    <property type="protein sequence ID" value="NDV33707.1"/>
    <property type="molecule type" value="Transcribed_RNA"/>
</dbReference>
<feature type="transmembrane region" description="Helical" evidence="6">
    <location>
        <begin position="230"/>
        <end position="250"/>
    </location>
</feature>
<keyword evidence="3 6" id="KW-0812">Transmembrane</keyword>
<accession>A0A6B2LA77</accession>
<feature type="transmembrane region" description="Helical" evidence="6">
    <location>
        <begin position="20"/>
        <end position="40"/>
    </location>
</feature>
<name>A0A6B2LA77_9EUKA</name>
<feature type="transmembrane region" description="Helical" evidence="6">
    <location>
        <begin position="204"/>
        <end position="224"/>
    </location>
</feature>
<organism evidence="7">
    <name type="scientific">Arcella intermedia</name>
    <dbReference type="NCBI Taxonomy" id="1963864"/>
    <lineage>
        <taxon>Eukaryota</taxon>
        <taxon>Amoebozoa</taxon>
        <taxon>Tubulinea</taxon>
        <taxon>Elardia</taxon>
        <taxon>Arcellinida</taxon>
        <taxon>Sphaerothecina</taxon>
        <taxon>Arcellidae</taxon>
        <taxon>Arcella</taxon>
    </lineage>
</organism>
<feature type="transmembrane region" description="Helical" evidence="6">
    <location>
        <begin position="262"/>
        <end position="284"/>
    </location>
</feature>
<dbReference type="PANTHER" id="PTHR16119:SF17">
    <property type="entry name" value="TRANSMEMBRANE PROTEIN 144"/>
    <property type="match status" value="1"/>
</dbReference>
<reference evidence="7" key="1">
    <citation type="journal article" date="2020" name="J. Eukaryot. Microbiol.">
        <title>De novo Sequencing, Assembly and Annotation of the Transcriptome for the Free-Living Testate Amoeba Arcella intermedia.</title>
        <authorList>
            <person name="Ribeiro G.M."/>
            <person name="Porfirio-Sousa A.L."/>
            <person name="Maurer-Alcala X.X."/>
            <person name="Katz L.A."/>
            <person name="Lahr D.J.G."/>
        </authorList>
    </citation>
    <scope>NUCLEOTIDE SEQUENCE</scope>
</reference>
<dbReference type="GO" id="GO:0016020">
    <property type="term" value="C:membrane"/>
    <property type="evidence" value="ECO:0007669"/>
    <property type="project" value="UniProtKB-SubCell"/>
</dbReference>
<dbReference type="GO" id="GO:0015144">
    <property type="term" value="F:carbohydrate transmembrane transporter activity"/>
    <property type="evidence" value="ECO:0007669"/>
    <property type="project" value="InterPro"/>
</dbReference>
<keyword evidence="4 6" id="KW-1133">Transmembrane helix</keyword>
<dbReference type="PANTHER" id="PTHR16119">
    <property type="entry name" value="TRANSMEMBRANE PROTEIN 144"/>
    <property type="match status" value="1"/>
</dbReference>
<feature type="transmembrane region" description="Helical" evidence="6">
    <location>
        <begin position="47"/>
        <end position="66"/>
    </location>
</feature>
<feature type="transmembrane region" description="Helical" evidence="6">
    <location>
        <begin position="170"/>
        <end position="192"/>
    </location>
</feature>
<dbReference type="Pfam" id="PF07857">
    <property type="entry name" value="TMEM144"/>
    <property type="match status" value="1"/>
</dbReference>
<evidence type="ECO:0000256" key="4">
    <source>
        <dbReference type="ARBA" id="ARBA00022989"/>
    </source>
</evidence>
<sequence>MASFVVFSTRGFPQFEPLAMLGGFLWCTGNIMVVPIIRCIGLSMGMLIWGLVNLLMGWCSGTFGLFGLHKEEVKNPGLNYAGAAIAVLSVFAFAFVKPTVRRKTEEDDIALINEKPEPTGFDLDSLSDTKKRIVGIGLSVISGLLYGTNFNPPQYLIDNCDTCSKVGLDYVFPHFCGIYITSTFYFLVYCIVKGNQPWVPPPVAFPAYISGLLWALADISWFVANSTLALVVSFPTISITPGVVASLWGIIVFKEIQGRNNYIFFGIGFLLVAVSITCTVLSQVDLH</sequence>
<protein>
    <recommendedName>
        <fullName evidence="8">EamA domain-containing protein</fullName>
    </recommendedName>
</protein>
<dbReference type="InterPro" id="IPR010651">
    <property type="entry name" value="Sugar_transport"/>
</dbReference>
<proteinExistence type="inferred from homology"/>
<feature type="transmembrane region" description="Helical" evidence="6">
    <location>
        <begin position="133"/>
        <end position="150"/>
    </location>
</feature>
<dbReference type="InterPro" id="IPR012435">
    <property type="entry name" value="TMEM144"/>
</dbReference>
<evidence type="ECO:0000256" key="2">
    <source>
        <dbReference type="ARBA" id="ARBA00005731"/>
    </source>
</evidence>
<dbReference type="AlphaFoldDB" id="A0A6B2LA77"/>
<evidence type="ECO:0000256" key="1">
    <source>
        <dbReference type="ARBA" id="ARBA00004141"/>
    </source>
</evidence>
<evidence type="ECO:0000256" key="6">
    <source>
        <dbReference type="SAM" id="Phobius"/>
    </source>
</evidence>
<keyword evidence="5 6" id="KW-0472">Membrane</keyword>
<comment type="subcellular location">
    <subcellularLocation>
        <location evidence="1">Membrane</location>
        <topology evidence="1">Multi-pass membrane protein</topology>
    </subcellularLocation>
</comment>
<evidence type="ECO:0000256" key="5">
    <source>
        <dbReference type="ARBA" id="ARBA00023136"/>
    </source>
</evidence>
<evidence type="ECO:0008006" key="8">
    <source>
        <dbReference type="Google" id="ProtNLM"/>
    </source>
</evidence>
<comment type="similarity">
    <text evidence="2">Belongs to the TMEM144 family.</text>
</comment>
<feature type="transmembrane region" description="Helical" evidence="6">
    <location>
        <begin position="78"/>
        <end position="96"/>
    </location>
</feature>
<evidence type="ECO:0000313" key="7">
    <source>
        <dbReference type="EMBL" id="NDV33707.1"/>
    </source>
</evidence>